<keyword evidence="2" id="KW-1185">Reference proteome</keyword>
<dbReference type="AlphaFoldDB" id="A0A4Y2BVG3"/>
<protein>
    <submittedName>
        <fullName evidence="1">Uncharacterized protein</fullName>
    </submittedName>
</protein>
<name>A0A4Y2BVG3_ARAVE</name>
<gene>
    <name evidence="1" type="ORF">AVEN_118784_1</name>
</gene>
<dbReference type="EMBL" id="BGPR01000118">
    <property type="protein sequence ID" value="GBL96251.1"/>
    <property type="molecule type" value="Genomic_DNA"/>
</dbReference>
<proteinExistence type="predicted"/>
<comment type="caution">
    <text evidence="1">The sequence shown here is derived from an EMBL/GenBank/DDBJ whole genome shotgun (WGS) entry which is preliminary data.</text>
</comment>
<evidence type="ECO:0000313" key="1">
    <source>
        <dbReference type="EMBL" id="GBL96251.1"/>
    </source>
</evidence>
<evidence type="ECO:0000313" key="2">
    <source>
        <dbReference type="Proteomes" id="UP000499080"/>
    </source>
</evidence>
<dbReference type="Proteomes" id="UP000499080">
    <property type="component" value="Unassembled WGS sequence"/>
</dbReference>
<dbReference type="OrthoDB" id="6753017at2759"/>
<organism evidence="1 2">
    <name type="scientific">Araneus ventricosus</name>
    <name type="common">Orbweaver spider</name>
    <name type="synonym">Epeira ventricosa</name>
    <dbReference type="NCBI Taxonomy" id="182803"/>
    <lineage>
        <taxon>Eukaryota</taxon>
        <taxon>Metazoa</taxon>
        <taxon>Ecdysozoa</taxon>
        <taxon>Arthropoda</taxon>
        <taxon>Chelicerata</taxon>
        <taxon>Arachnida</taxon>
        <taxon>Araneae</taxon>
        <taxon>Araneomorphae</taxon>
        <taxon>Entelegynae</taxon>
        <taxon>Araneoidea</taxon>
        <taxon>Araneidae</taxon>
        <taxon>Araneus</taxon>
    </lineage>
</organism>
<sequence length="101" mass="11714">MSCIVGKNLEEINFVRENSVKSLRGLKSKEKIGNEEIPVNPEMLFRRIALLQKSDTELQNYLKPYTLPLFNECSMRISSKSVLYDHPNNCQNQLSGYSLRY</sequence>
<accession>A0A4Y2BVG3</accession>
<reference evidence="1 2" key="1">
    <citation type="journal article" date="2019" name="Sci. Rep.">
        <title>Orb-weaving spider Araneus ventricosus genome elucidates the spidroin gene catalogue.</title>
        <authorList>
            <person name="Kono N."/>
            <person name="Nakamura H."/>
            <person name="Ohtoshi R."/>
            <person name="Moran D.A.P."/>
            <person name="Shinohara A."/>
            <person name="Yoshida Y."/>
            <person name="Fujiwara M."/>
            <person name="Mori M."/>
            <person name="Tomita M."/>
            <person name="Arakawa K."/>
        </authorList>
    </citation>
    <scope>NUCLEOTIDE SEQUENCE [LARGE SCALE GENOMIC DNA]</scope>
</reference>